<dbReference type="EMBL" id="KI913954">
    <property type="protein sequence ID" value="ETW07833.1"/>
    <property type="molecule type" value="Genomic_DNA"/>
</dbReference>
<protein>
    <recommendedName>
        <fullName evidence="4">MATE efflux family protein</fullName>
    </recommendedName>
</protein>
<evidence type="ECO:0000256" key="1">
    <source>
        <dbReference type="ARBA" id="ARBA00010199"/>
    </source>
</evidence>
<sequence length="508" mass="54688">MDPSAIAMEWEALLGKGRPDGLYAWRSVREEASVIWAMAWKISLASFCRMSVFTISTAFLGQLGTRELAASALAQSVIGALRIVTWASSTSLSTLCGQAYGARNFELVGTWLQTGVVVLSAASIPLMIAHLYAYLVLQYIVHDDPDLVSLAQTFASYSALSVWPNALYVSLRSYLRSQQIVAPIAVVDFATVGLYIVSNYVFIYGCLGWNGLGFVGSPLASFFCATMQPLALFVYAFVVQRHHEKTWTGWSWQCLDQVRLKQFVTLTSSLFVYLAMDEWIYNVVTVVAAQLGSVNLAANSILFNVWGLAYGVYLGFSTPIQVRASHAMGANDPSKAKQVTFVGFALGSIATVVVVVVLLVGRRPLVGVFTQDPALHDILDTVLPVFCIAASISGLHVMLSSVLEAMSLAMTLVIVSGVGSWGILLPVSYYLGISEALGLAGLWWGSVVGEAAKFMFTGIALFGLYDWAAIAHRIARDTEAIAVAEEVEALTSADTVKSPVAAATNSSF</sequence>
<dbReference type="Pfam" id="PF01554">
    <property type="entry name" value="MatE"/>
    <property type="match status" value="2"/>
</dbReference>
<dbReference type="RefSeq" id="XP_008863926.1">
    <property type="nucleotide sequence ID" value="XM_008865704.1"/>
</dbReference>
<name>A0A024UQB4_9STRA</name>
<gene>
    <name evidence="3" type="ORF">H310_02257</name>
</gene>
<reference evidence="3" key="1">
    <citation type="submission" date="2013-12" db="EMBL/GenBank/DDBJ databases">
        <title>The Genome Sequence of Aphanomyces invadans NJM9701.</title>
        <authorList>
            <consortium name="The Broad Institute Genomics Platform"/>
            <person name="Russ C."/>
            <person name="Tyler B."/>
            <person name="van West P."/>
            <person name="Dieguez-Uribeondo J."/>
            <person name="Young S.K."/>
            <person name="Zeng Q."/>
            <person name="Gargeya S."/>
            <person name="Fitzgerald M."/>
            <person name="Abouelleil A."/>
            <person name="Alvarado L."/>
            <person name="Chapman S.B."/>
            <person name="Gainer-Dewar J."/>
            <person name="Goldberg J."/>
            <person name="Griggs A."/>
            <person name="Gujja S."/>
            <person name="Hansen M."/>
            <person name="Howarth C."/>
            <person name="Imamovic A."/>
            <person name="Ireland A."/>
            <person name="Larimer J."/>
            <person name="McCowan C."/>
            <person name="Murphy C."/>
            <person name="Pearson M."/>
            <person name="Poon T.W."/>
            <person name="Priest M."/>
            <person name="Roberts A."/>
            <person name="Saif S."/>
            <person name="Shea T."/>
            <person name="Sykes S."/>
            <person name="Wortman J."/>
            <person name="Nusbaum C."/>
            <person name="Birren B."/>
        </authorList>
    </citation>
    <scope>NUCLEOTIDE SEQUENCE [LARGE SCALE GENOMIC DNA]</scope>
    <source>
        <strain evidence="3">NJM9701</strain>
    </source>
</reference>
<feature type="transmembrane region" description="Helical" evidence="2">
    <location>
        <begin position="411"/>
        <end position="431"/>
    </location>
</feature>
<comment type="similarity">
    <text evidence="1">Belongs to the multi antimicrobial extrusion (MATE) (TC 2.A.66.1) family.</text>
</comment>
<dbReference type="GO" id="GO:0042910">
    <property type="term" value="F:xenobiotic transmembrane transporter activity"/>
    <property type="evidence" value="ECO:0007669"/>
    <property type="project" value="InterPro"/>
</dbReference>
<dbReference type="VEuPathDB" id="FungiDB:H310_02257"/>
<keyword evidence="2" id="KW-0472">Membrane</keyword>
<dbReference type="OrthoDB" id="2126698at2759"/>
<organism evidence="3">
    <name type="scientific">Aphanomyces invadans</name>
    <dbReference type="NCBI Taxonomy" id="157072"/>
    <lineage>
        <taxon>Eukaryota</taxon>
        <taxon>Sar</taxon>
        <taxon>Stramenopiles</taxon>
        <taxon>Oomycota</taxon>
        <taxon>Saprolegniomycetes</taxon>
        <taxon>Saprolegniales</taxon>
        <taxon>Verrucalvaceae</taxon>
        <taxon>Aphanomyces</taxon>
    </lineage>
</organism>
<dbReference type="GO" id="GO:0015297">
    <property type="term" value="F:antiporter activity"/>
    <property type="evidence" value="ECO:0007669"/>
    <property type="project" value="InterPro"/>
</dbReference>
<feature type="transmembrane region" description="Helical" evidence="2">
    <location>
        <begin position="180"/>
        <end position="203"/>
    </location>
</feature>
<evidence type="ECO:0000256" key="2">
    <source>
        <dbReference type="SAM" id="Phobius"/>
    </source>
</evidence>
<dbReference type="eggNOG" id="KOG1347">
    <property type="taxonomic scope" value="Eukaryota"/>
</dbReference>
<feature type="transmembrane region" description="Helical" evidence="2">
    <location>
        <begin position="443"/>
        <end position="465"/>
    </location>
</feature>
<dbReference type="PANTHER" id="PTHR11206">
    <property type="entry name" value="MULTIDRUG RESISTANCE PROTEIN"/>
    <property type="match status" value="1"/>
</dbReference>
<dbReference type="InterPro" id="IPR002528">
    <property type="entry name" value="MATE_fam"/>
</dbReference>
<keyword evidence="2" id="KW-0812">Transmembrane</keyword>
<feature type="transmembrane region" description="Helical" evidence="2">
    <location>
        <begin position="116"/>
        <end position="141"/>
    </location>
</feature>
<proteinExistence type="inferred from homology"/>
<keyword evidence="2" id="KW-1133">Transmembrane helix</keyword>
<feature type="transmembrane region" description="Helical" evidence="2">
    <location>
        <begin position="296"/>
        <end position="318"/>
    </location>
</feature>
<dbReference type="STRING" id="157072.A0A024UQB4"/>
<evidence type="ECO:0008006" key="4">
    <source>
        <dbReference type="Google" id="ProtNLM"/>
    </source>
</evidence>
<dbReference type="GO" id="GO:0016020">
    <property type="term" value="C:membrane"/>
    <property type="evidence" value="ECO:0007669"/>
    <property type="project" value="InterPro"/>
</dbReference>
<feature type="transmembrane region" description="Helical" evidence="2">
    <location>
        <begin position="215"/>
        <end position="238"/>
    </location>
</feature>
<accession>A0A024UQB4</accession>
<dbReference type="NCBIfam" id="TIGR00797">
    <property type="entry name" value="matE"/>
    <property type="match status" value="1"/>
</dbReference>
<feature type="transmembrane region" description="Helical" evidence="2">
    <location>
        <begin position="381"/>
        <end position="399"/>
    </location>
</feature>
<feature type="transmembrane region" description="Helical" evidence="2">
    <location>
        <begin position="147"/>
        <end position="168"/>
    </location>
</feature>
<feature type="transmembrane region" description="Helical" evidence="2">
    <location>
        <begin position="339"/>
        <end position="361"/>
    </location>
</feature>
<dbReference type="AlphaFoldDB" id="A0A024UQB4"/>
<dbReference type="GeneID" id="20079307"/>
<evidence type="ECO:0000313" key="3">
    <source>
        <dbReference type="EMBL" id="ETW07833.1"/>
    </source>
</evidence>